<dbReference type="InterPro" id="IPR051673">
    <property type="entry name" value="SSDNA_exonuclease_RecJ"/>
</dbReference>
<keyword evidence="10" id="KW-1185">Reference proteome</keyword>
<sequence>MNNNWRVFWDPNDPDYEANIKIARGLSNDIGISEFLGKLLVSRGLKDKNEAVEFLNPSKNQVIDPFYLKDMDKAVSLLKEIKQKEEKIVVFGDYDVDGVTAAATLYMGLKDLGFNVDAYIPSRMDEGYSLNMDAISDFNKNGFKNIITVDCGITSIEEISFAKKLGMKVIVTDHHEQQENLPPADAVVNPKRKDNNYPFKGLAGVGVAFKVLLALSKEINPSFDPYNYIDLVAIGTIADIVPLLSENRYFVKRGLDKIRKNPLKGVEALLKELKIVPSEIKSHIIAYKVAPKINAAGRMADAFTAFKLLTSKNDSEIQKNVSALIKLNSKRQAKEKEIYLFALSQMDVNPEYKKDKVIVLSGDNWHLGVLGIVASKLSSQFNKPVLMISKEETFGKGSARSPQGINLMDLFKNSSKEDLFQEFGGHELAAGFSVPNDNLDLLRTKVNESYFDLYGEKKPISEVSIDMEIEKIWPTFFDEIEKLEPYGYKNPEPVFLMKNVKAENMKFFGNAVESFAGKIRNKKDLIMDIIGYGLAPNLKEARYNNPTSIYLDIVGNFRQENSYNLKHKFLKFYLKDLNLKSNEQLNKDISSLDINSILKEETYKVSKIDVIKDNISENKIAMFLPSRIKYAAMLKKIFDSINNNKKVVIIGASNIVLKHTYNIISSYISSSNMYFNKKSRINNKTILNQKIIFITVPAFFHNLKMFSSDIFEIIIDEPFYSMAHPAIKNIKEYTEFRKYIIFKKNNISSFGTLFHTSLKEYFKRAGFKVLVSNVSPSNYEIIREKKKLSEILNDYINENINKVIMLNDETKQTKLSKIISDQFNILEDSIKVFNNSMEFTYKLLVKENFKKNNSNILISSYSNNGLSMELKGKNPIFIILDVPKTRLELIDIVASWSSKKGVIKFVLAYDEKFRARLSYDFARMYPSSNVLKQTYDFIKNNPSQKENEIINKMFKGDIEFGKVVLDELTDTGLIINLSNKYEIFEDFNLKLLHNSVKNKESILDGWLIKDSIHFFEDIDSKKFMELFKTNITDFKFKGV</sequence>
<dbReference type="Pfam" id="PF01368">
    <property type="entry name" value="DHH"/>
    <property type="match status" value="1"/>
</dbReference>
<comment type="caution">
    <text evidence="9">The sequence shown here is derived from an EMBL/GenBank/DDBJ whole genome shotgun (WGS) entry which is preliminary data.</text>
</comment>
<feature type="domain" description="RecJ OB" evidence="8">
    <location>
        <begin position="466"/>
        <end position="564"/>
    </location>
</feature>
<dbReference type="InterPro" id="IPR004610">
    <property type="entry name" value="RecJ"/>
</dbReference>
<keyword evidence="4" id="KW-0378">Hydrolase</keyword>
<evidence type="ECO:0000256" key="3">
    <source>
        <dbReference type="ARBA" id="ARBA00022722"/>
    </source>
</evidence>
<protein>
    <recommendedName>
        <fullName evidence="2">Single-stranded-DNA-specific exonuclease RecJ</fullName>
    </recommendedName>
</protein>
<comment type="similarity">
    <text evidence="1">Belongs to the RecJ family.</text>
</comment>
<dbReference type="GO" id="GO:0006281">
    <property type="term" value="P:DNA repair"/>
    <property type="evidence" value="ECO:0007669"/>
    <property type="project" value="InterPro"/>
</dbReference>
<dbReference type="EMBL" id="QGGI01000002">
    <property type="protein sequence ID" value="PWJ96122.1"/>
    <property type="molecule type" value="Genomic_DNA"/>
</dbReference>
<dbReference type="RefSeq" id="WP_109603745.1">
    <property type="nucleotide sequence ID" value="NZ_QGGI01000002.1"/>
</dbReference>
<dbReference type="NCBIfam" id="TIGR00644">
    <property type="entry name" value="recJ"/>
    <property type="match status" value="1"/>
</dbReference>
<feature type="domain" description="DHHA1" evidence="7">
    <location>
        <begin position="355"/>
        <end position="448"/>
    </location>
</feature>
<accession>A0AA45C8I3</accession>
<evidence type="ECO:0000256" key="5">
    <source>
        <dbReference type="ARBA" id="ARBA00022839"/>
    </source>
</evidence>
<dbReference type="InterPro" id="IPR041122">
    <property type="entry name" value="RecJ_OB"/>
</dbReference>
<keyword evidence="3" id="KW-0540">Nuclease</keyword>
<evidence type="ECO:0000256" key="4">
    <source>
        <dbReference type="ARBA" id="ARBA00022801"/>
    </source>
</evidence>
<evidence type="ECO:0000313" key="10">
    <source>
        <dbReference type="Proteomes" id="UP000245921"/>
    </source>
</evidence>
<dbReference type="PANTHER" id="PTHR30255">
    <property type="entry name" value="SINGLE-STRANDED-DNA-SPECIFIC EXONUCLEASE RECJ"/>
    <property type="match status" value="1"/>
</dbReference>
<dbReference type="GO" id="GO:0008409">
    <property type="term" value="F:5'-3' exonuclease activity"/>
    <property type="evidence" value="ECO:0007669"/>
    <property type="project" value="InterPro"/>
</dbReference>
<name>A0AA45C8I3_9BACT</name>
<dbReference type="Gene3D" id="3.90.1640.30">
    <property type="match status" value="1"/>
</dbReference>
<dbReference type="SUPFAM" id="SSF64182">
    <property type="entry name" value="DHH phosphoesterases"/>
    <property type="match status" value="1"/>
</dbReference>
<evidence type="ECO:0000256" key="1">
    <source>
        <dbReference type="ARBA" id="ARBA00005915"/>
    </source>
</evidence>
<evidence type="ECO:0000259" key="8">
    <source>
        <dbReference type="Pfam" id="PF17768"/>
    </source>
</evidence>
<dbReference type="Gene3D" id="3.10.310.30">
    <property type="match status" value="1"/>
</dbReference>
<proteinExistence type="inferred from homology"/>
<organism evidence="9 10">
    <name type="scientific">Oceanotoga teriensis</name>
    <dbReference type="NCBI Taxonomy" id="515440"/>
    <lineage>
        <taxon>Bacteria</taxon>
        <taxon>Thermotogati</taxon>
        <taxon>Thermotogota</taxon>
        <taxon>Thermotogae</taxon>
        <taxon>Petrotogales</taxon>
        <taxon>Petrotogaceae</taxon>
        <taxon>Oceanotoga</taxon>
    </lineage>
</organism>
<evidence type="ECO:0000256" key="2">
    <source>
        <dbReference type="ARBA" id="ARBA00019841"/>
    </source>
</evidence>
<dbReference type="Pfam" id="PF17768">
    <property type="entry name" value="RecJ_OB"/>
    <property type="match status" value="1"/>
</dbReference>
<gene>
    <name evidence="9" type="ORF">C7380_10229</name>
</gene>
<dbReference type="InterPro" id="IPR038763">
    <property type="entry name" value="DHH_sf"/>
</dbReference>
<dbReference type="GO" id="GO:0006310">
    <property type="term" value="P:DNA recombination"/>
    <property type="evidence" value="ECO:0007669"/>
    <property type="project" value="InterPro"/>
</dbReference>
<dbReference type="AlphaFoldDB" id="A0AA45C8I3"/>
<dbReference type="Pfam" id="PF02272">
    <property type="entry name" value="DHHA1"/>
    <property type="match status" value="1"/>
</dbReference>
<feature type="domain" description="DDH" evidence="6">
    <location>
        <begin position="87"/>
        <end position="236"/>
    </location>
</feature>
<evidence type="ECO:0000313" key="9">
    <source>
        <dbReference type="EMBL" id="PWJ96122.1"/>
    </source>
</evidence>
<reference evidence="9 10" key="1">
    <citation type="submission" date="2018-05" db="EMBL/GenBank/DDBJ databases">
        <title>Genomic Encyclopedia of Type Strains, Phase IV (KMG-IV): sequencing the most valuable type-strain genomes for metagenomic binning, comparative biology and taxonomic classification.</title>
        <authorList>
            <person name="Goeker M."/>
        </authorList>
    </citation>
    <scope>NUCLEOTIDE SEQUENCE [LARGE SCALE GENOMIC DNA]</scope>
    <source>
        <strain evidence="9 10">DSM 24906</strain>
    </source>
</reference>
<dbReference type="InterPro" id="IPR003156">
    <property type="entry name" value="DHHA1_dom"/>
</dbReference>
<dbReference type="PANTHER" id="PTHR30255:SF2">
    <property type="entry name" value="SINGLE-STRANDED-DNA-SPECIFIC EXONUCLEASE RECJ"/>
    <property type="match status" value="1"/>
</dbReference>
<dbReference type="Proteomes" id="UP000245921">
    <property type="component" value="Unassembled WGS sequence"/>
</dbReference>
<keyword evidence="5 9" id="KW-0269">Exonuclease</keyword>
<dbReference type="InterPro" id="IPR001667">
    <property type="entry name" value="DDH_dom"/>
</dbReference>
<dbReference type="GO" id="GO:0003676">
    <property type="term" value="F:nucleic acid binding"/>
    <property type="evidence" value="ECO:0007669"/>
    <property type="project" value="InterPro"/>
</dbReference>
<evidence type="ECO:0000259" key="6">
    <source>
        <dbReference type="Pfam" id="PF01368"/>
    </source>
</evidence>
<evidence type="ECO:0000259" key="7">
    <source>
        <dbReference type="Pfam" id="PF02272"/>
    </source>
</evidence>